<reference evidence="14 15" key="1">
    <citation type="journal article" date="2021" name="Microorganisms">
        <title>Acidisoma silvae sp. nov. and Acidisomacellulosilytica sp. nov., Two Acidophilic Bacteria Isolated from Decaying Wood, Hydrolyzing Cellulose and Producing Poly-3-hydroxybutyrate.</title>
        <authorList>
            <person name="Mieszkin S."/>
            <person name="Pouder E."/>
            <person name="Uroz S."/>
            <person name="Simon-Colin C."/>
            <person name="Alain K."/>
        </authorList>
    </citation>
    <scope>NUCLEOTIDE SEQUENCE [LARGE SCALE GENOMIC DNA]</scope>
    <source>
        <strain evidence="14 15">HW T5.17</strain>
    </source>
</reference>
<dbReference type="InterPro" id="IPR004358">
    <property type="entry name" value="Sig_transdc_His_kin-like_C"/>
</dbReference>
<protein>
    <recommendedName>
        <fullName evidence="3">histidine kinase</fullName>
        <ecNumber evidence="3">2.7.13.3</ecNumber>
    </recommendedName>
</protein>
<dbReference type="GO" id="GO:0000155">
    <property type="term" value="F:phosphorelay sensor kinase activity"/>
    <property type="evidence" value="ECO:0007669"/>
    <property type="project" value="InterPro"/>
</dbReference>
<feature type="transmembrane region" description="Helical" evidence="11">
    <location>
        <begin position="28"/>
        <end position="49"/>
    </location>
</feature>
<dbReference type="PRINTS" id="PR00344">
    <property type="entry name" value="BCTRLSENSOR"/>
</dbReference>
<dbReference type="Gene3D" id="1.10.287.130">
    <property type="match status" value="1"/>
</dbReference>
<evidence type="ECO:0000256" key="5">
    <source>
        <dbReference type="ARBA" id="ARBA00022679"/>
    </source>
</evidence>
<feature type="transmembrane region" description="Helical" evidence="11">
    <location>
        <begin position="172"/>
        <end position="195"/>
    </location>
</feature>
<evidence type="ECO:0000256" key="6">
    <source>
        <dbReference type="ARBA" id="ARBA00022692"/>
    </source>
</evidence>
<dbReference type="InterPro" id="IPR003594">
    <property type="entry name" value="HATPase_dom"/>
</dbReference>
<evidence type="ECO:0000256" key="1">
    <source>
        <dbReference type="ARBA" id="ARBA00000085"/>
    </source>
</evidence>
<dbReference type="CDD" id="cd00082">
    <property type="entry name" value="HisKA"/>
    <property type="match status" value="1"/>
</dbReference>
<dbReference type="SUPFAM" id="SSF158472">
    <property type="entry name" value="HAMP domain-like"/>
    <property type="match status" value="1"/>
</dbReference>
<dbReference type="CDD" id="cd00075">
    <property type="entry name" value="HATPase"/>
    <property type="match status" value="1"/>
</dbReference>
<name>A0A964E417_9PROT</name>
<keyword evidence="9" id="KW-0902">Two-component regulatory system</keyword>
<evidence type="ECO:0000256" key="7">
    <source>
        <dbReference type="ARBA" id="ARBA00022777"/>
    </source>
</evidence>
<dbReference type="GO" id="GO:0005886">
    <property type="term" value="C:plasma membrane"/>
    <property type="evidence" value="ECO:0007669"/>
    <property type="project" value="TreeGrafter"/>
</dbReference>
<dbReference type="PROSITE" id="PS50109">
    <property type="entry name" value="HIS_KIN"/>
    <property type="match status" value="1"/>
</dbReference>
<evidence type="ECO:0000256" key="3">
    <source>
        <dbReference type="ARBA" id="ARBA00012438"/>
    </source>
</evidence>
<sequence>MSTGSHRQDFFARLRGSPLLRSAGLRFAALYAIIFGLSAVALAIFLWWATAGLLNRQVEAAINADAQGLGERYQEGGVPALILTIQDRLSQNVDENAIYLLADNDLHAIAGNLATWPKEVSGSDAWFELNVQRGDRQALARLRRYDLPGGFHLLIGRDVGSRAKLRSLLTAGLLWAVLVMVVLGSAGAIAIQSLFRRSLADVSATANAISRGDLSNRVRISGRGDEFDRLAETINDMLDRIARLMDGVRQVSNAIAHDLRTPITRARARLEDAALHARDAGDLHAAVERATSDLDGIVSVFQGLLRIAEIEAGARRSAFASLDLYALLADMHELYGAAAEEQGQQIDLLARPPLPMFGDRDLLQQAVANLLENALKFSPPGKPILLGAGRLGDRIEIVVADSGPGIPPEDRARVTERFYRGESARSTPGSGLGLSLVQAVVQLHSGALRLEDNHPGVRAVLSLPAEFSASRRLVKTERAAPPPPPR</sequence>
<dbReference type="Pfam" id="PF00672">
    <property type="entry name" value="HAMP"/>
    <property type="match status" value="1"/>
</dbReference>
<accession>A0A964E417</accession>
<keyword evidence="5" id="KW-0808">Transferase</keyword>
<dbReference type="PROSITE" id="PS50885">
    <property type="entry name" value="HAMP"/>
    <property type="match status" value="1"/>
</dbReference>
<feature type="domain" description="Histidine kinase" evidence="12">
    <location>
        <begin position="254"/>
        <end position="467"/>
    </location>
</feature>
<dbReference type="EMBL" id="JAESVA010000003">
    <property type="protein sequence ID" value="MCB8880503.1"/>
    <property type="molecule type" value="Genomic_DNA"/>
</dbReference>
<keyword evidence="10 11" id="KW-0472">Membrane</keyword>
<evidence type="ECO:0000313" key="14">
    <source>
        <dbReference type="EMBL" id="MCB8880503.1"/>
    </source>
</evidence>
<keyword evidence="4" id="KW-0597">Phosphoprotein</keyword>
<organism evidence="14 15">
    <name type="scientific">Acidisoma cellulosilyticum</name>
    <dbReference type="NCBI Taxonomy" id="2802395"/>
    <lineage>
        <taxon>Bacteria</taxon>
        <taxon>Pseudomonadati</taxon>
        <taxon>Pseudomonadota</taxon>
        <taxon>Alphaproteobacteria</taxon>
        <taxon>Acetobacterales</taxon>
        <taxon>Acidocellaceae</taxon>
        <taxon>Acidisoma</taxon>
    </lineage>
</organism>
<proteinExistence type="predicted"/>
<dbReference type="PANTHER" id="PTHR45436:SF8">
    <property type="entry name" value="HISTIDINE KINASE"/>
    <property type="match status" value="1"/>
</dbReference>
<evidence type="ECO:0000256" key="9">
    <source>
        <dbReference type="ARBA" id="ARBA00023012"/>
    </source>
</evidence>
<dbReference type="InterPro" id="IPR003660">
    <property type="entry name" value="HAMP_dom"/>
</dbReference>
<keyword evidence="6 11" id="KW-0812">Transmembrane</keyword>
<evidence type="ECO:0000256" key="10">
    <source>
        <dbReference type="ARBA" id="ARBA00023136"/>
    </source>
</evidence>
<dbReference type="AlphaFoldDB" id="A0A964E417"/>
<evidence type="ECO:0000256" key="4">
    <source>
        <dbReference type="ARBA" id="ARBA00022553"/>
    </source>
</evidence>
<dbReference type="InterPro" id="IPR036890">
    <property type="entry name" value="HATPase_C_sf"/>
</dbReference>
<dbReference type="EC" id="2.7.13.3" evidence="3"/>
<dbReference type="InterPro" id="IPR003661">
    <property type="entry name" value="HisK_dim/P_dom"/>
</dbReference>
<keyword evidence="8 11" id="KW-1133">Transmembrane helix</keyword>
<dbReference type="CDD" id="cd06225">
    <property type="entry name" value="HAMP"/>
    <property type="match status" value="1"/>
</dbReference>
<dbReference type="InterPro" id="IPR005467">
    <property type="entry name" value="His_kinase_dom"/>
</dbReference>
<evidence type="ECO:0000259" key="12">
    <source>
        <dbReference type="PROSITE" id="PS50109"/>
    </source>
</evidence>
<comment type="caution">
    <text evidence="14">The sequence shown here is derived from an EMBL/GenBank/DDBJ whole genome shotgun (WGS) entry which is preliminary data.</text>
</comment>
<evidence type="ECO:0000313" key="15">
    <source>
        <dbReference type="Proteomes" id="UP000721844"/>
    </source>
</evidence>
<dbReference type="SUPFAM" id="SSF47384">
    <property type="entry name" value="Homodimeric domain of signal transducing histidine kinase"/>
    <property type="match status" value="1"/>
</dbReference>
<dbReference type="SMART" id="SM00304">
    <property type="entry name" value="HAMP"/>
    <property type="match status" value="1"/>
</dbReference>
<evidence type="ECO:0000259" key="13">
    <source>
        <dbReference type="PROSITE" id="PS50885"/>
    </source>
</evidence>
<gene>
    <name evidence="14" type="ORF">ACELLULO517_09685</name>
</gene>
<dbReference type="PANTHER" id="PTHR45436">
    <property type="entry name" value="SENSOR HISTIDINE KINASE YKOH"/>
    <property type="match status" value="1"/>
</dbReference>
<comment type="catalytic activity">
    <reaction evidence="1">
        <text>ATP + protein L-histidine = ADP + protein N-phospho-L-histidine.</text>
        <dbReference type="EC" id="2.7.13.3"/>
    </reaction>
</comment>
<comment type="subcellular location">
    <subcellularLocation>
        <location evidence="2">Membrane</location>
    </subcellularLocation>
</comment>
<dbReference type="RefSeq" id="WP_227307171.1">
    <property type="nucleotide sequence ID" value="NZ_JAESVA010000003.1"/>
</dbReference>
<dbReference type="SUPFAM" id="SSF55874">
    <property type="entry name" value="ATPase domain of HSP90 chaperone/DNA topoisomerase II/histidine kinase"/>
    <property type="match status" value="1"/>
</dbReference>
<dbReference type="SMART" id="SM00388">
    <property type="entry name" value="HisKA"/>
    <property type="match status" value="1"/>
</dbReference>
<dbReference type="SMART" id="SM00387">
    <property type="entry name" value="HATPase_c"/>
    <property type="match status" value="1"/>
</dbReference>
<evidence type="ECO:0000256" key="2">
    <source>
        <dbReference type="ARBA" id="ARBA00004370"/>
    </source>
</evidence>
<keyword evidence="7 14" id="KW-0418">Kinase</keyword>
<dbReference type="Gene3D" id="3.30.565.10">
    <property type="entry name" value="Histidine kinase-like ATPase, C-terminal domain"/>
    <property type="match status" value="1"/>
</dbReference>
<keyword evidence="15" id="KW-1185">Reference proteome</keyword>
<feature type="domain" description="HAMP" evidence="13">
    <location>
        <begin position="193"/>
        <end position="246"/>
    </location>
</feature>
<dbReference type="InterPro" id="IPR050428">
    <property type="entry name" value="TCS_sensor_his_kinase"/>
</dbReference>
<dbReference type="InterPro" id="IPR036097">
    <property type="entry name" value="HisK_dim/P_sf"/>
</dbReference>
<evidence type="ECO:0000256" key="8">
    <source>
        <dbReference type="ARBA" id="ARBA00022989"/>
    </source>
</evidence>
<evidence type="ECO:0000256" key="11">
    <source>
        <dbReference type="SAM" id="Phobius"/>
    </source>
</evidence>
<dbReference type="Proteomes" id="UP000721844">
    <property type="component" value="Unassembled WGS sequence"/>
</dbReference>
<dbReference type="Pfam" id="PF02518">
    <property type="entry name" value="HATPase_c"/>
    <property type="match status" value="1"/>
</dbReference>